<dbReference type="OrthoDB" id="8601734at2"/>
<dbReference type="RefSeq" id="WP_090073422.1">
    <property type="nucleotide sequence ID" value="NZ_FOVR01000007.1"/>
</dbReference>
<organism evidence="2 3">
    <name type="scientific">Cohaesibacter marisflavi</name>
    <dbReference type="NCBI Taxonomy" id="655353"/>
    <lineage>
        <taxon>Bacteria</taxon>
        <taxon>Pseudomonadati</taxon>
        <taxon>Pseudomonadota</taxon>
        <taxon>Alphaproteobacteria</taxon>
        <taxon>Hyphomicrobiales</taxon>
        <taxon>Cohaesibacteraceae</taxon>
    </lineage>
</organism>
<dbReference type="EMBL" id="FOVR01000007">
    <property type="protein sequence ID" value="SFO52323.1"/>
    <property type="molecule type" value="Genomic_DNA"/>
</dbReference>
<accession>A0A1I5HVN1</accession>
<evidence type="ECO:0000313" key="2">
    <source>
        <dbReference type="EMBL" id="SFO52323.1"/>
    </source>
</evidence>
<keyword evidence="1" id="KW-0812">Transmembrane</keyword>
<keyword evidence="3" id="KW-1185">Reference proteome</keyword>
<keyword evidence="1" id="KW-1133">Transmembrane helix</keyword>
<keyword evidence="1" id="KW-0472">Membrane</keyword>
<dbReference type="Proteomes" id="UP000199236">
    <property type="component" value="Unassembled WGS sequence"/>
</dbReference>
<evidence type="ECO:0000313" key="3">
    <source>
        <dbReference type="Proteomes" id="UP000199236"/>
    </source>
</evidence>
<proteinExistence type="predicted"/>
<dbReference type="AlphaFoldDB" id="A0A1I5HVN1"/>
<feature type="transmembrane region" description="Helical" evidence="1">
    <location>
        <begin position="34"/>
        <end position="51"/>
    </location>
</feature>
<evidence type="ECO:0000256" key="1">
    <source>
        <dbReference type="SAM" id="Phobius"/>
    </source>
</evidence>
<reference evidence="2 3" key="1">
    <citation type="submission" date="2016-10" db="EMBL/GenBank/DDBJ databases">
        <authorList>
            <person name="de Groot N.N."/>
        </authorList>
    </citation>
    <scope>NUCLEOTIDE SEQUENCE [LARGE SCALE GENOMIC DNA]</scope>
    <source>
        <strain evidence="2 3">CGMCC 1.9157</strain>
    </source>
</reference>
<protein>
    <submittedName>
        <fullName evidence="2">Uncharacterized protein</fullName>
    </submittedName>
</protein>
<dbReference type="STRING" id="655353.SAMN04488056_107162"/>
<name>A0A1I5HVN1_9HYPH</name>
<gene>
    <name evidence="2" type="ORF">SAMN04488056_107162</name>
</gene>
<sequence length="173" mass="19102">MLFILLGTFIAGIGAAGAAVVVYKFILRRPRPKGAIPISAGVAMILLQIVLDYGWYSRATADFGDDVVVLRTAEGTSLLQPLSYIIPRTDRFLALNKASMRSNDNLPGIKLAELFQAEKDGPTTSIWQLIDCPGKRRADWTHTMPPTMQDLEGQAKWYELEESDPLFDAACEN</sequence>